<feature type="binding site" evidence="11">
    <location>
        <position position="99"/>
    </location>
    <ligand>
        <name>Zn(2+)</name>
        <dbReference type="ChEBI" id="CHEBI:29105"/>
        <note>ligand shared between dimeric partners</note>
    </ligand>
</feature>
<keyword evidence="11" id="KW-0460">Magnesium</keyword>
<dbReference type="KEGG" id="mri:Mal4_24890"/>
<dbReference type="InterPro" id="IPR026660">
    <property type="entry name" value="PRA-CH"/>
</dbReference>
<accession>A0A517Z6P4</accession>
<organism evidence="13 14">
    <name type="scientific">Maioricimonas rarisocia</name>
    <dbReference type="NCBI Taxonomy" id="2528026"/>
    <lineage>
        <taxon>Bacteria</taxon>
        <taxon>Pseudomonadati</taxon>
        <taxon>Planctomycetota</taxon>
        <taxon>Planctomycetia</taxon>
        <taxon>Planctomycetales</taxon>
        <taxon>Planctomycetaceae</taxon>
        <taxon>Maioricimonas</taxon>
    </lineage>
</organism>
<dbReference type="EMBL" id="CP036275">
    <property type="protein sequence ID" value="QDU38166.1"/>
    <property type="molecule type" value="Genomic_DNA"/>
</dbReference>
<dbReference type="FunFam" id="3.10.20.810:FF:000001">
    <property type="entry name" value="Histidine biosynthesis bifunctional protein HisIE"/>
    <property type="match status" value="1"/>
</dbReference>
<keyword evidence="11" id="KW-0479">Metal-binding</keyword>
<evidence type="ECO:0000256" key="9">
    <source>
        <dbReference type="ARBA" id="ARBA00022801"/>
    </source>
</evidence>
<dbReference type="PANTHER" id="PTHR42945:SF1">
    <property type="entry name" value="HISTIDINE BIOSYNTHESIS BIFUNCTIONAL PROTEIN HIS7"/>
    <property type="match status" value="1"/>
</dbReference>
<protein>
    <recommendedName>
        <fullName evidence="11">Phosphoribosyl-AMP cyclohydrolase</fullName>
        <shortName evidence="11">PRA-CH</shortName>
        <ecNumber evidence="11">3.5.4.19</ecNumber>
    </recommendedName>
</protein>
<evidence type="ECO:0000256" key="5">
    <source>
        <dbReference type="ARBA" id="ARBA00007731"/>
    </source>
</evidence>
<proteinExistence type="inferred from homology"/>
<keyword evidence="8 11" id="KW-0028">Amino-acid biosynthesis</keyword>
<comment type="pathway">
    <text evidence="4">Amino-acid biosynthesis; L-histidine biosynthesis; L-histidine from 5-phospho-alpha-D-ribose 1-diphosphate: step 2/9.</text>
</comment>
<evidence type="ECO:0000259" key="12">
    <source>
        <dbReference type="Pfam" id="PF01502"/>
    </source>
</evidence>
<keyword evidence="11" id="KW-0862">Zinc</keyword>
<feature type="binding site" evidence="11">
    <location>
        <position position="76"/>
    </location>
    <ligand>
        <name>Mg(2+)</name>
        <dbReference type="ChEBI" id="CHEBI:18420"/>
    </ligand>
</feature>
<gene>
    <name evidence="11" type="primary">hisI</name>
    <name evidence="13" type="ORF">Mal4_24890</name>
</gene>
<keyword evidence="9 11" id="KW-0378">Hydrolase</keyword>
<keyword evidence="14" id="KW-1185">Reference proteome</keyword>
<dbReference type="UniPathway" id="UPA00031">
    <property type="reaction ID" value="UER00008"/>
</dbReference>
<comment type="catalytic activity">
    <reaction evidence="1 11">
        <text>1-(5-phospho-beta-D-ribosyl)-5'-AMP + H2O = 1-(5-phospho-beta-D-ribosyl)-5-[(5-phospho-beta-D-ribosylamino)methylideneamino]imidazole-4-carboxamide</text>
        <dbReference type="Rhea" id="RHEA:20049"/>
        <dbReference type="ChEBI" id="CHEBI:15377"/>
        <dbReference type="ChEBI" id="CHEBI:58435"/>
        <dbReference type="ChEBI" id="CHEBI:59457"/>
        <dbReference type="EC" id="3.5.4.19"/>
    </reaction>
</comment>
<reference evidence="13 14" key="1">
    <citation type="submission" date="2019-02" db="EMBL/GenBank/DDBJ databases">
        <title>Deep-cultivation of Planctomycetes and their phenomic and genomic characterization uncovers novel biology.</title>
        <authorList>
            <person name="Wiegand S."/>
            <person name="Jogler M."/>
            <person name="Boedeker C."/>
            <person name="Pinto D."/>
            <person name="Vollmers J."/>
            <person name="Rivas-Marin E."/>
            <person name="Kohn T."/>
            <person name="Peeters S.H."/>
            <person name="Heuer A."/>
            <person name="Rast P."/>
            <person name="Oberbeckmann S."/>
            <person name="Bunk B."/>
            <person name="Jeske O."/>
            <person name="Meyerdierks A."/>
            <person name="Storesund J.E."/>
            <person name="Kallscheuer N."/>
            <person name="Luecker S."/>
            <person name="Lage O.M."/>
            <person name="Pohl T."/>
            <person name="Merkel B.J."/>
            <person name="Hornburger P."/>
            <person name="Mueller R.-W."/>
            <person name="Bruemmer F."/>
            <person name="Labrenz M."/>
            <person name="Spormann A.M."/>
            <person name="Op den Camp H."/>
            <person name="Overmann J."/>
            <person name="Amann R."/>
            <person name="Jetten M.S.M."/>
            <person name="Mascher T."/>
            <person name="Medema M.H."/>
            <person name="Devos D.P."/>
            <person name="Kaster A.-K."/>
            <person name="Ovreas L."/>
            <person name="Rohde M."/>
            <person name="Galperin M.Y."/>
            <person name="Jogler C."/>
        </authorList>
    </citation>
    <scope>NUCLEOTIDE SEQUENCE [LARGE SCALE GENOMIC DNA]</scope>
    <source>
        <strain evidence="13 14">Mal4</strain>
    </source>
</reference>
<comment type="subcellular location">
    <subcellularLocation>
        <location evidence="11">Cytoplasm</location>
    </subcellularLocation>
</comment>
<dbReference type="PANTHER" id="PTHR42945">
    <property type="entry name" value="HISTIDINE BIOSYNTHESIS BIFUNCTIONAL PROTEIN"/>
    <property type="match status" value="1"/>
</dbReference>
<comment type="cofactor">
    <cofactor evidence="11">
        <name>Mg(2+)</name>
        <dbReference type="ChEBI" id="CHEBI:18420"/>
    </cofactor>
    <text evidence="11">Binds 1 Mg(2+) ion per subunit.</text>
</comment>
<name>A0A517Z6P4_9PLAN</name>
<evidence type="ECO:0000313" key="13">
    <source>
        <dbReference type="EMBL" id="QDU38166.1"/>
    </source>
</evidence>
<feature type="domain" description="Phosphoribosyl-AMP cyclohydrolase" evidence="12">
    <location>
        <begin position="27"/>
        <end position="101"/>
    </location>
</feature>
<evidence type="ECO:0000256" key="10">
    <source>
        <dbReference type="ARBA" id="ARBA00023102"/>
    </source>
</evidence>
<dbReference type="GO" id="GO:0004635">
    <property type="term" value="F:phosphoribosyl-AMP cyclohydrolase activity"/>
    <property type="evidence" value="ECO:0007669"/>
    <property type="project" value="UniProtKB-UniRule"/>
</dbReference>
<dbReference type="NCBIfam" id="NF000768">
    <property type="entry name" value="PRK00051.1"/>
    <property type="match status" value="1"/>
</dbReference>
<feature type="binding site" evidence="11">
    <location>
        <position position="75"/>
    </location>
    <ligand>
        <name>Zn(2+)</name>
        <dbReference type="ChEBI" id="CHEBI:29105"/>
        <note>ligand shared between dimeric partners</note>
    </ligand>
</feature>
<evidence type="ECO:0000256" key="1">
    <source>
        <dbReference type="ARBA" id="ARBA00000024"/>
    </source>
</evidence>
<dbReference type="GO" id="GO:0000105">
    <property type="term" value="P:L-histidine biosynthetic process"/>
    <property type="evidence" value="ECO:0007669"/>
    <property type="project" value="UniProtKB-UniRule"/>
</dbReference>
<evidence type="ECO:0000256" key="4">
    <source>
        <dbReference type="ARBA" id="ARBA00005204"/>
    </source>
</evidence>
<comment type="catalytic activity">
    <reaction evidence="2">
        <text>1-(5-phospho-beta-D-ribosyl)-ATP + H2O = 1-(5-phospho-beta-D-ribosyl)-5'-AMP + diphosphate + H(+)</text>
        <dbReference type="Rhea" id="RHEA:22828"/>
        <dbReference type="ChEBI" id="CHEBI:15377"/>
        <dbReference type="ChEBI" id="CHEBI:15378"/>
        <dbReference type="ChEBI" id="CHEBI:33019"/>
        <dbReference type="ChEBI" id="CHEBI:59457"/>
        <dbReference type="ChEBI" id="CHEBI:73183"/>
        <dbReference type="EC" id="3.6.1.31"/>
    </reaction>
</comment>
<sequence length="128" mass="14606">MTAGPNFDKHELIPVIAQDEASGDVLMLAYMNRDAYAETLRTGRVCYYSRSRQKLWRKGEESGNVQELKSLYFDCDADTLLVKVNQIGGAACHEGYRSCFFREVDPQSEEVRVVGERVFDPAEVYKKK</sequence>
<dbReference type="SUPFAM" id="SSF141734">
    <property type="entry name" value="HisI-like"/>
    <property type="match status" value="1"/>
</dbReference>
<comment type="function">
    <text evidence="11">Catalyzes the hydrolysis of the adenine ring of phosphoribosyl-AMP.</text>
</comment>
<keyword evidence="10 11" id="KW-0368">Histidine biosynthesis</keyword>
<dbReference type="Proteomes" id="UP000320496">
    <property type="component" value="Chromosome"/>
</dbReference>
<dbReference type="InterPro" id="IPR038019">
    <property type="entry name" value="PRib_AMP_CycHydrolase_sf"/>
</dbReference>
<dbReference type="GO" id="GO:0000287">
    <property type="term" value="F:magnesium ion binding"/>
    <property type="evidence" value="ECO:0007669"/>
    <property type="project" value="UniProtKB-UniRule"/>
</dbReference>
<dbReference type="AlphaFoldDB" id="A0A517Z6P4"/>
<dbReference type="RefSeq" id="WP_145369478.1">
    <property type="nucleotide sequence ID" value="NZ_CP036275.1"/>
</dbReference>
<dbReference type="OrthoDB" id="9795769at2"/>
<evidence type="ECO:0000256" key="3">
    <source>
        <dbReference type="ARBA" id="ARBA00005169"/>
    </source>
</evidence>
<dbReference type="GO" id="GO:0008270">
    <property type="term" value="F:zinc ion binding"/>
    <property type="evidence" value="ECO:0007669"/>
    <property type="project" value="UniProtKB-UniRule"/>
</dbReference>
<dbReference type="Pfam" id="PF01502">
    <property type="entry name" value="PRA-CH"/>
    <property type="match status" value="1"/>
</dbReference>
<keyword evidence="7 11" id="KW-0963">Cytoplasm</keyword>
<dbReference type="EC" id="3.5.4.19" evidence="11"/>
<feature type="binding site" evidence="11">
    <location>
        <position position="74"/>
    </location>
    <ligand>
        <name>Mg(2+)</name>
        <dbReference type="ChEBI" id="CHEBI:18420"/>
    </ligand>
</feature>
<evidence type="ECO:0000256" key="7">
    <source>
        <dbReference type="ARBA" id="ARBA00022490"/>
    </source>
</evidence>
<feature type="binding site" evidence="11">
    <location>
        <position position="92"/>
    </location>
    <ligand>
        <name>Zn(2+)</name>
        <dbReference type="ChEBI" id="CHEBI:29105"/>
        <note>ligand shared between dimeric partners</note>
    </ligand>
</feature>
<dbReference type="GO" id="GO:0005737">
    <property type="term" value="C:cytoplasm"/>
    <property type="evidence" value="ECO:0007669"/>
    <property type="project" value="UniProtKB-SubCell"/>
</dbReference>
<dbReference type="Gene3D" id="3.10.20.810">
    <property type="entry name" value="Phosphoribosyl-AMP cyclohydrolase"/>
    <property type="match status" value="1"/>
</dbReference>
<dbReference type="HAMAP" id="MF_01021">
    <property type="entry name" value="HisI"/>
    <property type="match status" value="1"/>
</dbReference>
<feature type="binding site" evidence="11">
    <location>
        <position position="78"/>
    </location>
    <ligand>
        <name>Mg(2+)</name>
        <dbReference type="ChEBI" id="CHEBI:18420"/>
    </ligand>
</feature>
<dbReference type="GO" id="GO:0004636">
    <property type="term" value="F:phosphoribosyl-ATP diphosphatase activity"/>
    <property type="evidence" value="ECO:0007669"/>
    <property type="project" value="UniProtKB-EC"/>
</dbReference>
<evidence type="ECO:0000256" key="2">
    <source>
        <dbReference type="ARBA" id="ARBA00001460"/>
    </source>
</evidence>
<evidence type="ECO:0000256" key="6">
    <source>
        <dbReference type="ARBA" id="ARBA00008299"/>
    </source>
</evidence>
<evidence type="ECO:0000256" key="8">
    <source>
        <dbReference type="ARBA" id="ARBA00022605"/>
    </source>
</evidence>
<comment type="cofactor">
    <cofactor evidence="11">
        <name>Zn(2+)</name>
        <dbReference type="ChEBI" id="CHEBI:29105"/>
    </cofactor>
    <text evidence="11">Binds 1 zinc ion per subunit.</text>
</comment>
<comment type="similarity">
    <text evidence="5">In the C-terminal section; belongs to the PRA-PH family.</text>
</comment>
<evidence type="ECO:0000313" key="14">
    <source>
        <dbReference type="Proteomes" id="UP000320496"/>
    </source>
</evidence>
<evidence type="ECO:0000256" key="11">
    <source>
        <dbReference type="HAMAP-Rule" id="MF_01021"/>
    </source>
</evidence>
<dbReference type="InterPro" id="IPR002496">
    <property type="entry name" value="PRib_AMP_CycHydrolase_dom"/>
</dbReference>
<comment type="pathway">
    <text evidence="3 11">Amino-acid biosynthesis; L-histidine biosynthesis; L-histidine from 5-phospho-alpha-D-ribose 1-diphosphate: step 3/9.</text>
</comment>
<comment type="subunit">
    <text evidence="11">Homodimer.</text>
</comment>
<comment type="similarity">
    <text evidence="6">In the N-terminal section; belongs to the PRA-CH family.</text>
</comment>
<comment type="similarity">
    <text evidence="11">Belongs to the PRA-CH family.</text>
</comment>